<dbReference type="EMBL" id="LS991953">
    <property type="protein sequence ID" value="SYV93597.1"/>
    <property type="molecule type" value="Genomic_DNA"/>
</dbReference>
<dbReference type="InterPro" id="IPR036789">
    <property type="entry name" value="Ribosomal_uL6-like_a/b-dom_sf"/>
</dbReference>
<dbReference type="GO" id="GO:0019843">
    <property type="term" value="F:rRNA binding"/>
    <property type="evidence" value="ECO:0007669"/>
    <property type="project" value="UniProtKB-UniRule"/>
</dbReference>
<evidence type="ECO:0000256" key="4">
    <source>
        <dbReference type="HAMAP-Rule" id="MF_01365"/>
    </source>
</evidence>
<dbReference type="GO" id="GO:0002181">
    <property type="term" value="P:cytoplasmic translation"/>
    <property type="evidence" value="ECO:0007669"/>
    <property type="project" value="TreeGrafter"/>
</dbReference>
<evidence type="ECO:0000256" key="7">
    <source>
        <dbReference type="SAM" id="MobiDB-lite"/>
    </source>
</evidence>
<sequence>MSRVGNRVLVVPAGVTVDISASNFVSVTGKLGKLERAFSPKVKITLQDNTLTTQRLNEEKATKQLHGTTNALLANMLKGVSEGFQINLEIKGVGYKAELKGNKLVVAAGYSHLVTLDVPSNVEVKVPKPVEISVKGIDKQAVGAFAAVVREIRKPNPYSGKGISYKGEKIRRKEGKTASK</sequence>
<comment type="similarity">
    <text evidence="1 4 5">Belongs to the universal ribosomal protein uL6 family.</text>
</comment>
<gene>
    <name evidence="4 8" type="primary">rplF</name>
    <name evidence="8" type="ORF">NCTC10124_01351</name>
</gene>
<reference evidence="9" key="1">
    <citation type="submission" date="2018-06" db="EMBL/GenBank/DDBJ databases">
        <authorList>
            <consortium name="Pathogen Informatics"/>
        </authorList>
    </citation>
    <scope>NUCLEOTIDE SEQUENCE [LARGE SCALE GENOMIC DNA]</scope>
    <source>
        <strain evidence="9">NCTC10124</strain>
    </source>
</reference>
<dbReference type="InterPro" id="IPR019906">
    <property type="entry name" value="Ribosomal_uL6_bac-type"/>
</dbReference>
<dbReference type="NCBIfam" id="TIGR03654">
    <property type="entry name" value="L6_bact"/>
    <property type="match status" value="1"/>
</dbReference>
<dbReference type="AlphaFoldDB" id="A0A2H4CDK8"/>
<dbReference type="GO" id="GO:0022625">
    <property type="term" value="C:cytosolic large ribosomal subunit"/>
    <property type="evidence" value="ECO:0007669"/>
    <property type="project" value="UniProtKB-UniRule"/>
</dbReference>
<dbReference type="Gene3D" id="3.90.930.12">
    <property type="entry name" value="Ribosomal protein L6, alpha-beta domain"/>
    <property type="match status" value="2"/>
</dbReference>
<evidence type="ECO:0000256" key="5">
    <source>
        <dbReference type="RuleBase" id="RU003869"/>
    </source>
</evidence>
<keyword evidence="2 4" id="KW-0689">Ribosomal protein</keyword>
<keyword evidence="4 6" id="KW-0699">rRNA-binding</keyword>
<evidence type="ECO:0000313" key="9">
    <source>
        <dbReference type="Proteomes" id="UP000259328"/>
    </source>
</evidence>
<evidence type="ECO:0000256" key="3">
    <source>
        <dbReference type="ARBA" id="ARBA00023274"/>
    </source>
</evidence>
<dbReference type="PANTHER" id="PTHR11655:SF14">
    <property type="entry name" value="LARGE RIBOSOMAL SUBUNIT PROTEIN UL6M"/>
    <property type="match status" value="1"/>
</dbReference>
<organism evidence="8 9">
    <name type="scientific">Mycoplasmopsis synoviae</name>
    <name type="common">Mycoplasma synoviae</name>
    <dbReference type="NCBI Taxonomy" id="2109"/>
    <lineage>
        <taxon>Bacteria</taxon>
        <taxon>Bacillati</taxon>
        <taxon>Mycoplasmatota</taxon>
        <taxon>Mycoplasmoidales</taxon>
        <taxon>Metamycoplasmataceae</taxon>
        <taxon>Mycoplasmopsis</taxon>
    </lineage>
</organism>
<dbReference type="FunFam" id="3.90.930.12:FF:000001">
    <property type="entry name" value="50S ribosomal protein L6"/>
    <property type="match status" value="1"/>
</dbReference>
<evidence type="ECO:0000313" key="8">
    <source>
        <dbReference type="EMBL" id="SYV93597.1"/>
    </source>
</evidence>
<name>A0A2H4CDK8_MYCSY</name>
<dbReference type="SUPFAM" id="SSF56053">
    <property type="entry name" value="Ribosomal protein L6"/>
    <property type="match status" value="2"/>
</dbReference>
<evidence type="ECO:0000256" key="6">
    <source>
        <dbReference type="RuleBase" id="RU003870"/>
    </source>
</evidence>
<keyword evidence="4 6" id="KW-0694">RNA-binding</keyword>
<dbReference type="PANTHER" id="PTHR11655">
    <property type="entry name" value="60S/50S RIBOSOMAL PROTEIN L6/L9"/>
    <property type="match status" value="1"/>
</dbReference>
<dbReference type="PIRSF" id="PIRSF002162">
    <property type="entry name" value="Ribosomal_L6"/>
    <property type="match status" value="1"/>
</dbReference>
<dbReference type="InterPro" id="IPR000702">
    <property type="entry name" value="Ribosomal_uL6-like"/>
</dbReference>
<accession>A0A2H4CDK8</accession>
<dbReference type="InterPro" id="IPR020040">
    <property type="entry name" value="Ribosomal_uL6_a/b-dom"/>
</dbReference>
<feature type="region of interest" description="Disordered" evidence="7">
    <location>
        <begin position="158"/>
        <end position="180"/>
    </location>
</feature>
<dbReference type="GO" id="GO:0003735">
    <property type="term" value="F:structural constituent of ribosome"/>
    <property type="evidence" value="ECO:0007669"/>
    <property type="project" value="UniProtKB-UniRule"/>
</dbReference>
<evidence type="ECO:0000256" key="1">
    <source>
        <dbReference type="ARBA" id="ARBA00009356"/>
    </source>
</evidence>
<dbReference type="RefSeq" id="WP_020003145.1">
    <property type="nucleotide sequence ID" value="NZ_CP012624.1"/>
</dbReference>
<keyword evidence="3 4" id="KW-0687">Ribonucleoprotein</keyword>
<comment type="function">
    <text evidence="4 6">This protein binds to the 23S rRNA, and is important in its secondary structure. It is located near the subunit interface in the base of the L7/L12 stalk, and near the tRNA binding site of the peptidyltransferase center.</text>
</comment>
<dbReference type="Proteomes" id="UP000259328">
    <property type="component" value="Chromosome"/>
</dbReference>
<evidence type="ECO:0000256" key="2">
    <source>
        <dbReference type="ARBA" id="ARBA00022980"/>
    </source>
</evidence>
<dbReference type="Pfam" id="PF00347">
    <property type="entry name" value="Ribosomal_L6"/>
    <property type="match status" value="2"/>
</dbReference>
<dbReference type="HAMAP" id="MF_01365_B">
    <property type="entry name" value="Ribosomal_uL6_B"/>
    <property type="match status" value="1"/>
</dbReference>
<protein>
    <recommendedName>
        <fullName evidence="4">Large ribosomal subunit protein uL6</fullName>
    </recommendedName>
</protein>
<dbReference type="PRINTS" id="PR00059">
    <property type="entry name" value="RIBOSOMALL6"/>
</dbReference>
<dbReference type="GeneID" id="93530418"/>
<proteinExistence type="inferred from homology"/>
<dbReference type="SMR" id="A0A2H4CDK8"/>
<comment type="subunit">
    <text evidence="4">Part of the 50S ribosomal subunit.</text>
</comment>